<dbReference type="Proteomes" id="UP001523230">
    <property type="component" value="Unassembled WGS sequence"/>
</dbReference>
<keyword evidence="5" id="KW-0540">Nuclease</keyword>
<comment type="caution">
    <text evidence="5">The sequence shown here is derived from an EMBL/GenBank/DDBJ whole genome shotgun (WGS) entry which is preliminary data.</text>
</comment>
<keyword evidence="3" id="KW-0238">DNA-binding</keyword>
<evidence type="ECO:0000313" key="6">
    <source>
        <dbReference type="Proteomes" id="UP001523230"/>
    </source>
</evidence>
<feature type="domain" description="Type I restriction modification DNA specificity" evidence="4">
    <location>
        <begin position="4"/>
        <end position="153"/>
    </location>
</feature>
<evidence type="ECO:0000256" key="2">
    <source>
        <dbReference type="ARBA" id="ARBA00022747"/>
    </source>
</evidence>
<comment type="similarity">
    <text evidence="1">Belongs to the type-I restriction system S methylase family.</text>
</comment>
<dbReference type="GO" id="GO:0004519">
    <property type="term" value="F:endonuclease activity"/>
    <property type="evidence" value="ECO:0007669"/>
    <property type="project" value="UniProtKB-KW"/>
</dbReference>
<dbReference type="RefSeq" id="WP_250987739.1">
    <property type="nucleotide sequence ID" value="NZ_QFDM01000002.1"/>
</dbReference>
<keyword evidence="5" id="KW-0378">Hydrolase</keyword>
<dbReference type="Gene3D" id="3.90.220.20">
    <property type="entry name" value="DNA methylase specificity domains"/>
    <property type="match status" value="2"/>
</dbReference>
<evidence type="ECO:0000256" key="1">
    <source>
        <dbReference type="ARBA" id="ARBA00010923"/>
    </source>
</evidence>
<evidence type="ECO:0000259" key="4">
    <source>
        <dbReference type="Pfam" id="PF01420"/>
    </source>
</evidence>
<reference evidence="5 6" key="1">
    <citation type="submission" date="2018-05" db="EMBL/GenBank/DDBJ databases">
        <title>Isolation and characterization of genus Methanoculleus species and their viruses from deep sea marine sediment offshore southwestern Taiwan.</title>
        <authorList>
            <person name="Wei W.-H."/>
            <person name="Chen W.-C."/>
            <person name="Lai M.-C."/>
            <person name="Chen S.-C."/>
        </authorList>
    </citation>
    <scope>NUCLEOTIDE SEQUENCE [LARGE SCALE GENOMIC DNA]</scope>
    <source>
        <strain evidence="5 6">CWC-02</strain>
    </source>
</reference>
<dbReference type="InterPro" id="IPR044946">
    <property type="entry name" value="Restrct_endonuc_typeI_TRD_sf"/>
</dbReference>
<dbReference type="Pfam" id="PF01420">
    <property type="entry name" value="Methylase_S"/>
    <property type="match status" value="2"/>
</dbReference>
<dbReference type="GO" id="GO:0003677">
    <property type="term" value="F:DNA binding"/>
    <property type="evidence" value="ECO:0007669"/>
    <property type="project" value="UniProtKB-KW"/>
</dbReference>
<dbReference type="EMBL" id="QFDM01000002">
    <property type="protein sequence ID" value="MCM2466489.1"/>
    <property type="molecule type" value="Genomic_DNA"/>
</dbReference>
<dbReference type="AlphaFoldDB" id="A0ABD4THT5"/>
<dbReference type="InterPro" id="IPR000055">
    <property type="entry name" value="Restrct_endonuc_typeI_TRD"/>
</dbReference>
<evidence type="ECO:0000313" key="5">
    <source>
        <dbReference type="EMBL" id="MCM2466489.1"/>
    </source>
</evidence>
<dbReference type="GO" id="GO:0009307">
    <property type="term" value="P:DNA restriction-modification system"/>
    <property type="evidence" value="ECO:0007669"/>
    <property type="project" value="UniProtKB-KW"/>
</dbReference>
<gene>
    <name evidence="5" type="ORF">DIC75_09260</name>
</gene>
<proteinExistence type="inferred from homology"/>
<keyword evidence="2" id="KW-0680">Restriction system</keyword>
<accession>A0ABD4THT5</accession>
<keyword evidence="5" id="KW-0255">Endonuclease</keyword>
<organism evidence="5 6">
    <name type="scientific">Methanoculleus oceani</name>
    <dbReference type="NCBI Taxonomy" id="2184756"/>
    <lineage>
        <taxon>Archaea</taxon>
        <taxon>Methanobacteriati</taxon>
        <taxon>Methanobacteriota</taxon>
        <taxon>Stenosarchaea group</taxon>
        <taxon>Methanomicrobia</taxon>
        <taxon>Methanomicrobiales</taxon>
        <taxon>Methanomicrobiaceae</taxon>
        <taxon>Methanoculleus</taxon>
    </lineage>
</organism>
<feature type="domain" description="Type I restriction modification DNA specificity" evidence="4">
    <location>
        <begin position="176"/>
        <end position="323"/>
    </location>
</feature>
<name>A0ABD4THT5_9EURY</name>
<sequence>MSSSEMEQFLFSDIFTCSRGKRLIEEDQIAGDIAYISSTKYNNGISGYITPPDVMTHYENKITLSNSGSVGYAFYHDYEFVASDHVTVIGIKEPSVFLTREIALYLKPVFEFMRYKYNFGREISDERLKKERVLLPIDAQGNPDWTLMQTYIGSLSRSIKWDSIQCVRKEPKLYVSDWHLFRMDEIFDFYKGKRLTKENMTPGDTNFIGAISTDNGIRQRIDEDPLYLGNCITVNYNGSVGEAFYQKDPFWASDDVNVLCLKRDLAELNVYLAMFLITIIKQNKHAFDFGRKWNLPKMKSTLIGLPVAPDGTPDWAFMEEYIKSLAYSDKL</sequence>
<evidence type="ECO:0000256" key="3">
    <source>
        <dbReference type="ARBA" id="ARBA00023125"/>
    </source>
</evidence>
<protein>
    <submittedName>
        <fullName evidence="5">Restriction endonuclease</fullName>
    </submittedName>
</protein>
<keyword evidence="6" id="KW-1185">Reference proteome</keyword>
<dbReference type="SUPFAM" id="SSF116734">
    <property type="entry name" value="DNA methylase specificity domain"/>
    <property type="match status" value="2"/>
</dbReference>